<protein>
    <recommendedName>
        <fullName evidence="8">Iron-sulfur cluster carrier protein</fullName>
    </recommendedName>
</protein>
<dbReference type="HAMAP" id="MF_02040">
    <property type="entry name" value="Mrp_NBP35"/>
    <property type="match status" value="1"/>
</dbReference>
<dbReference type="InterPro" id="IPR019591">
    <property type="entry name" value="Mrp/NBP35_ATP-bd"/>
</dbReference>
<dbReference type="Pfam" id="PF10609">
    <property type="entry name" value="ParA"/>
    <property type="match status" value="1"/>
</dbReference>
<proteinExistence type="inferred from homology"/>
<dbReference type="PANTHER" id="PTHR42961">
    <property type="entry name" value="IRON-SULFUR PROTEIN NUBPL"/>
    <property type="match status" value="1"/>
</dbReference>
<keyword evidence="12" id="KW-1185">Reference proteome</keyword>
<dbReference type="GO" id="GO:0016226">
    <property type="term" value="P:iron-sulfur cluster assembly"/>
    <property type="evidence" value="ECO:0007669"/>
    <property type="project" value="InterPro"/>
</dbReference>
<dbReference type="CDD" id="cd02037">
    <property type="entry name" value="Mrp_NBP35"/>
    <property type="match status" value="1"/>
</dbReference>
<feature type="compositionally biased region" description="Low complexity" evidence="9">
    <location>
        <begin position="84"/>
        <end position="94"/>
    </location>
</feature>
<evidence type="ECO:0000256" key="4">
    <source>
        <dbReference type="ARBA" id="ARBA00022741"/>
    </source>
</evidence>
<gene>
    <name evidence="11" type="ORF">C9E81_02865</name>
</gene>
<evidence type="ECO:0000256" key="8">
    <source>
        <dbReference type="HAMAP-Rule" id="MF_02040"/>
    </source>
</evidence>
<keyword evidence="4 8" id="KW-0547">Nucleotide-binding</keyword>
<comment type="similarity">
    <text evidence="8">Belongs to the Mrp/NBP35 ATP-binding proteins family.</text>
</comment>
<comment type="similarity">
    <text evidence="1">In the N-terminal section; belongs to the MIP18 family.</text>
</comment>
<comment type="subunit">
    <text evidence="8">Homodimer.</text>
</comment>
<dbReference type="GO" id="GO:0005524">
    <property type="term" value="F:ATP binding"/>
    <property type="evidence" value="ECO:0007669"/>
    <property type="project" value="UniProtKB-UniRule"/>
</dbReference>
<dbReference type="GO" id="GO:0016887">
    <property type="term" value="F:ATP hydrolysis activity"/>
    <property type="evidence" value="ECO:0007669"/>
    <property type="project" value="UniProtKB-UniRule"/>
</dbReference>
<dbReference type="Gene3D" id="3.40.50.300">
    <property type="entry name" value="P-loop containing nucleotide triphosphate hydrolases"/>
    <property type="match status" value="1"/>
</dbReference>
<keyword evidence="7 8" id="KW-0411">Iron-sulfur</keyword>
<accession>A0A3M0MPR3</accession>
<feature type="binding site" evidence="8">
    <location>
        <begin position="123"/>
        <end position="130"/>
    </location>
    <ligand>
        <name>ATP</name>
        <dbReference type="ChEBI" id="CHEBI:30616"/>
    </ligand>
</feature>
<dbReference type="GO" id="GO:0051539">
    <property type="term" value="F:4 iron, 4 sulfur cluster binding"/>
    <property type="evidence" value="ECO:0007669"/>
    <property type="project" value="TreeGrafter"/>
</dbReference>
<dbReference type="PANTHER" id="PTHR42961:SF2">
    <property type="entry name" value="IRON-SULFUR PROTEIN NUBPL"/>
    <property type="match status" value="1"/>
</dbReference>
<dbReference type="PROSITE" id="PS01215">
    <property type="entry name" value="MRP"/>
    <property type="match status" value="1"/>
</dbReference>
<dbReference type="InterPro" id="IPR002744">
    <property type="entry name" value="MIP18-like"/>
</dbReference>
<dbReference type="InterPro" id="IPR034904">
    <property type="entry name" value="FSCA_dom_sf"/>
</dbReference>
<evidence type="ECO:0000256" key="1">
    <source>
        <dbReference type="ARBA" id="ARBA00007352"/>
    </source>
</evidence>
<evidence type="ECO:0000256" key="5">
    <source>
        <dbReference type="ARBA" id="ARBA00022840"/>
    </source>
</evidence>
<evidence type="ECO:0000256" key="7">
    <source>
        <dbReference type="ARBA" id="ARBA00023014"/>
    </source>
</evidence>
<organism evidence="11 12">
    <name type="scientific">Paracoccus alkanivorans</name>
    <dbReference type="NCBI Taxonomy" id="2116655"/>
    <lineage>
        <taxon>Bacteria</taxon>
        <taxon>Pseudomonadati</taxon>
        <taxon>Pseudomonadota</taxon>
        <taxon>Alphaproteobacteria</taxon>
        <taxon>Rhodobacterales</taxon>
        <taxon>Paracoccaceae</taxon>
        <taxon>Paracoccus</taxon>
    </lineage>
</organism>
<keyword evidence="5 8" id="KW-0067">ATP-binding</keyword>
<evidence type="ECO:0000256" key="9">
    <source>
        <dbReference type="SAM" id="MobiDB-lite"/>
    </source>
</evidence>
<keyword evidence="6 8" id="KW-0408">Iron</keyword>
<dbReference type="FunFam" id="3.40.50.300:FF:001119">
    <property type="entry name" value="Iron-sulfur cluster carrier protein"/>
    <property type="match status" value="1"/>
</dbReference>
<sequence length="360" mass="37333">MTVDREVVLREISKIALPGGETLGQADLVRALAVEDDTIRFVLEVGSAEAARELAPVEAEARRRLLALPGIAHVHIVTTAPAARPAAPAGKAAPSLKIGGHPTAQAGPQPIPGVRHIIAIGSGKGGVGKSTVTSNLAVAMAKAGRKVGLLDADIYGPSQPRMMGVSGRPASPDGQRIEPLHAHGVTVMSIGLMLKEGEAVVWRGPMLMGAIQQMLQQVNWGKLDVLLIDLPPGTGDVQLSLCQKAAVTGAIIVSTPQDVALLDARRAIDMFRKLKAPVLGLIENMSSYVCPRCGHEAHLFGHGGVATEAEALGLPFLGELPLELDVRLAGDSGRPVALGEGVTAQAYARLADRLVKGGIG</sequence>
<dbReference type="GO" id="GO:0140663">
    <property type="term" value="F:ATP-dependent FeS chaperone activity"/>
    <property type="evidence" value="ECO:0007669"/>
    <property type="project" value="InterPro"/>
</dbReference>
<comment type="caution">
    <text evidence="11">The sequence shown here is derived from an EMBL/GenBank/DDBJ whole genome shotgun (WGS) entry which is preliminary data.</text>
</comment>
<dbReference type="InterPro" id="IPR033756">
    <property type="entry name" value="YlxH/NBP35"/>
</dbReference>
<dbReference type="Pfam" id="PF01883">
    <property type="entry name" value="FeS_assembly_P"/>
    <property type="match status" value="1"/>
</dbReference>
<dbReference type="InterPro" id="IPR044304">
    <property type="entry name" value="NUBPL-like"/>
</dbReference>
<evidence type="ECO:0000259" key="10">
    <source>
        <dbReference type="Pfam" id="PF01883"/>
    </source>
</evidence>
<dbReference type="Proteomes" id="UP000273516">
    <property type="component" value="Unassembled WGS sequence"/>
</dbReference>
<dbReference type="EMBL" id="QOKZ01000001">
    <property type="protein sequence ID" value="RMC37700.1"/>
    <property type="molecule type" value="Genomic_DNA"/>
</dbReference>
<dbReference type="SUPFAM" id="SSF52540">
    <property type="entry name" value="P-loop containing nucleoside triphosphate hydrolases"/>
    <property type="match status" value="1"/>
</dbReference>
<reference evidence="11 12" key="1">
    <citation type="submission" date="2018-07" db="EMBL/GenBank/DDBJ databases">
        <authorList>
            <person name="Zhang Y."/>
            <person name="Wang L."/>
            <person name="Ma S."/>
        </authorList>
    </citation>
    <scope>NUCLEOTIDE SEQUENCE [LARGE SCALE GENOMIC DNA]</scope>
    <source>
        <strain evidence="11 12">4-2</strain>
    </source>
</reference>
<evidence type="ECO:0000256" key="3">
    <source>
        <dbReference type="ARBA" id="ARBA00022723"/>
    </source>
</evidence>
<dbReference type="InterPro" id="IPR000808">
    <property type="entry name" value="Mrp-like_CS"/>
</dbReference>
<name>A0A3M0MPR3_9RHOB</name>
<feature type="domain" description="MIP18 family-like" evidence="10">
    <location>
        <begin position="6"/>
        <end position="74"/>
    </location>
</feature>
<dbReference type="RefSeq" id="WP_122110787.1">
    <property type="nucleotide sequence ID" value="NZ_QOKZ01000001.1"/>
</dbReference>
<dbReference type="InterPro" id="IPR027417">
    <property type="entry name" value="P-loop_NTPase"/>
</dbReference>
<keyword evidence="8" id="KW-0378">Hydrolase</keyword>
<comment type="function">
    <text evidence="8">Binds and transfers iron-sulfur (Fe-S) clusters to target apoproteins. Can hydrolyze ATP.</text>
</comment>
<dbReference type="AlphaFoldDB" id="A0A3M0MPR3"/>
<keyword evidence="3 8" id="KW-0479">Metal-binding</keyword>
<dbReference type="GO" id="GO:0046872">
    <property type="term" value="F:metal ion binding"/>
    <property type="evidence" value="ECO:0007669"/>
    <property type="project" value="UniProtKB-KW"/>
</dbReference>
<evidence type="ECO:0000313" key="12">
    <source>
        <dbReference type="Proteomes" id="UP000273516"/>
    </source>
</evidence>
<evidence type="ECO:0000256" key="2">
    <source>
        <dbReference type="ARBA" id="ARBA00008205"/>
    </source>
</evidence>
<evidence type="ECO:0000256" key="6">
    <source>
        <dbReference type="ARBA" id="ARBA00023004"/>
    </source>
</evidence>
<comment type="similarity">
    <text evidence="2">In the C-terminal section; belongs to the Mrp/NBP35 ATP-binding proteins family.</text>
</comment>
<dbReference type="OrthoDB" id="9809679at2"/>
<evidence type="ECO:0000313" key="11">
    <source>
        <dbReference type="EMBL" id="RMC37700.1"/>
    </source>
</evidence>
<feature type="region of interest" description="Disordered" evidence="9">
    <location>
        <begin position="84"/>
        <end position="110"/>
    </location>
</feature>
<dbReference type="SUPFAM" id="SSF117916">
    <property type="entry name" value="Fe-S cluster assembly (FSCA) domain-like"/>
    <property type="match status" value="1"/>
</dbReference>